<comment type="function">
    <text evidence="5">Nucleotidase that shows phosphatase activity on nucleoside 5'-monophosphates.</text>
</comment>
<organism evidence="7 8">
    <name type="scientific">Rarispira pelagica</name>
    <dbReference type="NCBI Taxonomy" id="3141764"/>
    <lineage>
        <taxon>Bacteria</taxon>
        <taxon>Pseudomonadati</taxon>
        <taxon>Spirochaetota</taxon>
        <taxon>Spirochaetia</taxon>
        <taxon>Winmispirales</taxon>
        <taxon>Winmispiraceae</taxon>
        <taxon>Rarispira</taxon>
    </lineage>
</organism>
<evidence type="ECO:0000256" key="4">
    <source>
        <dbReference type="ARBA" id="ARBA00022801"/>
    </source>
</evidence>
<keyword evidence="5" id="KW-0547">Nucleotide-binding</keyword>
<comment type="cofactor">
    <cofactor evidence="5">
        <name>a divalent metal cation</name>
        <dbReference type="ChEBI" id="CHEBI:60240"/>
    </cofactor>
    <text evidence="5">Binds 1 divalent metal cation per subunit.</text>
</comment>
<dbReference type="Gene3D" id="3.40.1210.10">
    <property type="entry name" value="Survival protein SurE-like phosphatase/nucleotidase"/>
    <property type="match status" value="1"/>
</dbReference>
<keyword evidence="5" id="KW-0963">Cytoplasm</keyword>
<dbReference type="SUPFAM" id="SSF64167">
    <property type="entry name" value="SurE-like"/>
    <property type="match status" value="1"/>
</dbReference>
<evidence type="ECO:0000256" key="2">
    <source>
        <dbReference type="ARBA" id="ARBA00011062"/>
    </source>
</evidence>
<dbReference type="EMBL" id="JBCHKQ010000002">
    <property type="protein sequence ID" value="MEM5947909.1"/>
    <property type="molecule type" value="Genomic_DNA"/>
</dbReference>
<comment type="similarity">
    <text evidence="2 5">Belongs to the SurE nucleotidase family.</text>
</comment>
<dbReference type="InterPro" id="IPR002828">
    <property type="entry name" value="SurE-like_Pase/nucleotidase"/>
</dbReference>
<feature type="binding site" evidence="5">
    <location>
        <position position="8"/>
    </location>
    <ligand>
        <name>a divalent metal cation</name>
        <dbReference type="ChEBI" id="CHEBI:60240"/>
    </ligand>
</feature>
<dbReference type="InterPro" id="IPR036523">
    <property type="entry name" value="SurE-like_sf"/>
</dbReference>
<feature type="binding site" evidence="5">
    <location>
        <position position="9"/>
    </location>
    <ligand>
        <name>a divalent metal cation</name>
        <dbReference type="ChEBI" id="CHEBI:60240"/>
    </ligand>
</feature>
<keyword evidence="4 5" id="KW-0378">Hydrolase</keyword>
<protein>
    <recommendedName>
        <fullName evidence="5">5'-nucleotidase SurE</fullName>
        <ecNumber evidence="5">3.1.3.5</ecNumber>
    </recommendedName>
    <alternativeName>
        <fullName evidence="5">Nucleoside 5'-monophosphate phosphohydrolase</fullName>
    </alternativeName>
</protein>
<dbReference type="GO" id="GO:0008254">
    <property type="term" value="F:3'-nucleotidase activity"/>
    <property type="evidence" value="ECO:0007669"/>
    <property type="project" value="UniProtKB-EC"/>
</dbReference>
<evidence type="ECO:0000256" key="3">
    <source>
        <dbReference type="ARBA" id="ARBA00022723"/>
    </source>
</evidence>
<evidence type="ECO:0000259" key="6">
    <source>
        <dbReference type="Pfam" id="PF01975"/>
    </source>
</evidence>
<feature type="binding site" evidence="5">
    <location>
        <position position="39"/>
    </location>
    <ligand>
        <name>a divalent metal cation</name>
        <dbReference type="ChEBI" id="CHEBI:60240"/>
    </ligand>
</feature>
<sequence>MRVLLTNDDGIDAKGLWALYEVFSSVADVVVIAPDGERSGMSHSFSLLKPVRRKKIRDNVFSCSGSPADCVVIACMDKETRPDVVVSGINKGPNLGTDIIYSGTVAAARQAVLMEIPAFAVSLADYSSDDFSSLAGFFYKVFPSLLDVWIPDMFFNVNAFDIGVDSRLVFTRPSRRIYTDSVKIMDSVDSSKYFLVYGTGVSVSAVDASGYDEHLELDSVVVDRGDVSVSPVFVHPQVHWKASELVNNYREG</sequence>
<dbReference type="RefSeq" id="WP_420069356.1">
    <property type="nucleotide sequence ID" value="NZ_JBCHKQ010000002.1"/>
</dbReference>
<comment type="subcellular location">
    <subcellularLocation>
        <location evidence="5">Cytoplasm</location>
    </subcellularLocation>
</comment>
<evidence type="ECO:0000313" key="7">
    <source>
        <dbReference type="EMBL" id="MEM5947909.1"/>
    </source>
</evidence>
<keyword evidence="8" id="KW-1185">Reference proteome</keyword>
<accession>A0ABU9UBP0</accession>
<dbReference type="InterPro" id="IPR030048">
    <property type="entry name" value="SurE"/>
</dbReference>
<comment type="catalytic activity">
    <reaction evidence="1 5">
        <text>a ribonucleoside 5'-phosphate + H2O = a ribonucleoside + phosphate</text>
        <dbReference type="Rhea" id="RHEA:12484"/>
        <dbReference type="ChEBI" id="CHEBI:15377"/>
        <dbReference type="ChEBI" id="CHEBI:18254"/>
        <dbReference type="ChEBI" id="CHEBI:43474"/>
        <dbReference type="ChEBI" id="CHEBI:58043"/>
        <dbReference type="EC" id="3.1.3.5"/>
    </reaction>
</comment>
<dbReference type="NCBIfam" id="TIGR00087">
    <property type="entry name" value="surE"/>
    <property type="match status" value="1"/>
</dbReference>
<comment type="caution">
    <text evidence="7">The sequence shown here is derived from an EMBL/GenBank/DDBJ whole genome shotgun (WGS) entry which is preliminary data.</text>
</comment>
<dbReference type="PANTHER" id="PTHR30457:SF0">
    <property type="entry name" value="PHOSPHATASE, PUTATIVE (AFU_ORTHOLOGUE AFUA_4G01070)-RELATED"/>
    <property type="match status" value="1"/>
</dbReference>
<evidence type="ECO:0000256" key="1">
    <source>
        <dbReference type="ARBA" id="ARBA00000815"/>
    </source>
</evidence>
<dbReference type="HAMAP" id="MF_00060">
    <property type="entry name" value="SurE"/>
    <property type="match status" value="1"/>
</dbReference>
<feature type="domain" description="Survival protein SurE-like phosphatase/nucleotidase" evidence="6">
    <location>
        <begin position="3"/>
        <end position="176"/>
    </location>
</feature>
<evidence type="ECO:0000256" key="5">
    <source>
        <dbReference type="HAMAP-Rule" id="MF_00060"/>
    </source>
</evidence>
<keyword evidence="3 5" id="KW-0479">Metal-binding</keyword>
<dbReference type="PANTHER" id="PTHR30457">
    <property type="entry name" value="5'-NUCLEOTIDASE SURE"/>
    <property type="match status" value="1"/>
</dbReference>
<feature type="binding site" evidence="5">
    <location>
        <position position="90"/>
    </location>
    <ligand>
        <name>a divalent metal cation</name>
        <dbReference type="ChEBI" id="CHEBI:60240"/>
    </ligand>
</feature>
<proteinExistence type="inferred from homology"/>
<dbReference type="Pfam" id="PF01975">
    <property type="entry name" value="SurE"/>
    <property type="match status" value="1"/>
</dbReference>
<gene>
    <name evidence="5 7" type="primary">surE</name>
    <name evidence="7" type="ORF">WKV44_05070</name>
</gene>
<reference evidence="7 8" key="1">
    <citation type="submission" date="2024-03" db="EMBL/GenBank/DDBJ databases">
        <title>Ignisphaera cupida sp. nov., a hyperthermophilic hydrolytic archaeon from a hot spring of Kamchatka, and proposal of Ignisphaeraceae fam. nov.</title>
        <authorList>
            <person name="Podosokorskaya O.A."/>
            <person name="Elcheninov A.G."/>
            <person name="Maltseva A.I."/>
            <person name="Zayulina K.S."/>
            <person name="Novikov A."/>
            <person name="Merkel A.Y."/>
        </authorList>
    </citation>
    <scope>NUCLEOTIDE SEQUENCE [LARGE SCALE GENOMIC DNA]</scope>
    <source>
        <strain evidence="7 8">38H-sp</strain>
    </source>
</reference>
<dbReference type="EC" id="3.1.3.5" evidence="5"/>
<dbReference type="Proteomes" id="UP001466331">
    <property type="component" value="Unassembled WGS sequence"/>
</dbReference>
<evidence type="ECO:0000313" key="8">
    <source>
        <dbReference type="Proteomes" id="UP001466331"/>
    </source>
</evidence>
<dbReference type="GO" id="GO:0008253">
    <property type="term" value="F:5'-nucleotidase activity"/>
    <property type="evidence" value="ECO:0007669"/>
    <property type="project" value="UniProtKB-EC"/>
</dbReference>
<name>A0ABU9UBP0_9SPIR</name>